<name>A0A1V6M1C2_9BACT</name>
<reference evidence="1 2" key="1">
    <citation type="journal article" date="2016" name="Genome Announc.">
        <title>Draft Genome Sequence of the Anaerobic Ammonium-Oxidizing Bacterium 'Candidatus Brocadia sp. 40'.</title>
        <authorList>
            <person name="Ali M."/>
            <person name="Haroon M.F."/>
            <person name="Narita Y."/>
            <person name="Zhang L."/>
            <person name="Rangel Shaw D."/>
            <person name="Okabe S."/>
            <person name="Saikaly P.E."/>
        </authorList>
    </citation>
    <scope>NUCLEOTIDE SEQUENCE [LARGE SCALE GENOMIC DNA]</scope>
    <source>
        <strain evidence="1 2">40</strain>
    </source>
</reference>
<evidence type="ECO:0000313" key="1">
    <source>
        <dbReference type="EMBL" id="OQD46165.1"/>
    </source>
</evidence>
<dbReference type="InterPro" id="IPR021739">
    <property type="entry name" value="SaV-like"/>
</dbReference>
<dbReference type="EMBL" id="MJUW02000056">
    <property type="protein sequence ID" value="OQD46165.1"/>
    <property type="molecule type" value="Genomic_DNA"/>
</dbReference>
<dbReference type="RefSeq" id="WP_070066709.1">
    <property type="nucleotide sequence ID" value="NZ_MJUW02000056.1"/>
</dbReference>
<evidence type="ECO:0008006" key="3">
    <source>
        <dbReference type="Google" id="ProtNLM"/>
    </source>
</evidence>
<dbReference type="Proteomes" id="UP000242219">
    <property type="component" value="Unassembled WGS sequence"/>
</dbReference>
<keyword evidence="2" id="KW-1185">Reference proteome</keyword>
<comment type="caution">
    <text evidence="1">The sequence shown here is derived from an EMBL/GenBank/DDBJ whole genome shotgun (WGS) entry which is preliminary data.</text>
</comment>
<organism evidence="1 2">
    <name type="scientific">Candidatus Brocadia sapporoensis</name>
    <dbReference type="NCBI Taxonomy" id="392547"/>
    <lineage>
        <taxon>Bacteria</taxon>
        <taxon>Pseudomonadati</taxon>
        <taxon>Planctomycetota</taxon>
        <taxon>Candidatus Brocadiia</taxon>
        <taxon>Candidatus Brocadiales</taxon>
        <taxon>Candidatus Brocadiaceae</taxon>
        <taxon>Candidatus Brocadia</taxon>
    </lineage>
</organism>
<protein>
    <recommendedName>
        <fullName evidence="3">DUF3310 domain-containing protein</fullName>
    </recommendedName>
</protein>
<sequence>MTDNVNHPQHYKGNGLEAIDVIEAFGLGFYLANATKYILRAGKKTEDPSTDIKKAIWYLNRFLEGRKDGKPAE</sequence>
<dbReference type="AlphaFoldDB" id="A0A1V6M1C2"/>
<gene>
    <name evidence="1" type="ORF">BIY37_04670</name>
</gene>
<evidence type="ECO:0000313" key="2">
    <source>
        <dbReference type="Proteomes" id="UP000242219"/>
    </source>
</evidence>
<proteinExistence type="predicted"/>
<dbReference type="Pfam" id="PF11753">
    <property type="entry name" value="DUF3310"/>
    <property type="match status" value="1"/>
</dbReference>
<accession>A0A1V6M1C2</accession>